<accession>A0AAQ4FII2</accession>
<protein>
    <submittedName>
        <fullName evidence="2">Uncharacterized protein</fullName>
    </submittedName>
</protein>
<name>A0AAQ4FII2_AMBAM</name>
<evidence type="ECO:0000313" key="2">
    <source>
        <dbReference type="EMBL" id="KAK8786408.1"/>
    </source>
</evidence>
<feature type="compositionally biased region" description="Basic residues" evidence="1">
    <location>
        <begin position="77"/>
        <end position="87"/>
    </location>
</feature>
<proteinExistence type="predicted"/>
<dbReference type="Proteomes" id="UP001321473">
    <property type="component" value="Unassembled WGS sequence"/>
</dbReference>
<reference evidence="2 3" key="1">
    <citation type="journal article" date="2023" name="Arcadia Sci">
        <title>De novo assembly of a long-read Amblyomma americanum tick genome.</title>
        <authorList>
            <person name="Chou S."/>
            <person name="Poskanzer K.E."/>
            <person name="Rollins M."/>
            <person name="Thuy-Boun P.S."/>
        </authorList>
    </citation>
    <scope>NUCLEOTIDE SEQUENCE [LARGE SCALE GENOMIC DNA]</scope>
    <source>
        <strain evidence="2">F_SG_1</strain>
        <tissue evidence="2">Salivary glands</tissue>
    </source>
</reference>
<dbReference type="EMBL" id="JARKHS020002766">
    <property type="protein sequence ID" value="KAK8786408.1"/>
    <property type="molecule type" value="Genomic_DNA"/>
</dbReference>
<evidence type="ECO:0000313" key="3">
    <source>
        <dbReference type="Proteomes" id="UP001321473"/>
    </source>
</evidence>
<comment type="caution">
    <text evidence="2">The sequence shown here is derived from an EMBL/GenBank/DDBJ whole genome shotgun (WGS) entry which is preliminary data.</text>
</comment>
<dbReference type="AlphaFoldDB" id="A0AAQ4FII2"/>
<organism evidence="2 3">
    <name type="scientific">Amblyomma americanum</name>
    <name type="common">Lone star tick</name>
    <dbReference type="NCBI Taxonomy" id="6943"/>
    <lineage>
        <taxon>Eukaryota</taxon>
        <taxon>Metazoa</taxon>
        <taxon>Ecdysozoa</taxon>
        <taxon>Arthropoda</taxon>
        <taxon>Chelicerata</taxon>
        <taxon>Arachnida</taxon>
        <taxon>Acari</taxon>
        <taxon>Parasitiformes</taxon>
        <taxon>Ixodida</taxon>
        <taxon>Ixodoidea</taxon>
        <taxon>Ixodidae</taxon>
        <taxon>Amblyomminae</taxon>
        <taxon>Amblyomma</taxon>
    </lineage>
</organism>
<feature type="region of interest" description="Disordered" evidence="1">
    <location>
        <begin position="76"/>
        <end position="102"/>
    </location>
</feature>
<sequence length="312" mass="34306">MSCCSIVIVPLRHPRQATPLSRLPQSATCKQQASSMSSASLLRSAVLAIAAMSTVVRGASLGGRIDSGLGGIDVLHGSHRPHHHHHHNSPEHGLGVQHGGAPLSRQRRQGRLLCLGNAVVTTLVSTLLEKNRDRIKENEPIYIGGKQNLGVIVLKNGRGVNTELSKLLFIRKVQVHTAFFNGEINVDCTDPFWITIIFPVGIRNPDVVFDYELPGGLMSGEMKARFELFGANVVLRLPKVRNETVKPYIADVNFWSTQGFKMELTGMGPVTSALTAGLSLVYQLMPMPLMEFFRVLMIRVMQQFLETAPLPF</sequence>
<keyword evidence="3" id="KW-1185">Reference proteome</keyword>
<gene>
    <name evidence="2" type="ORF">V5799_023813</name>
</gene>
<evidence type="ECO:0000256" key="1">
    <source>
        <dbReference type="SAM" id="MobiDB-lite"/>
    </source>
</evidence>